<gene>
    <name evidence="1" type="ORF">SI8410_08011541</name>
</gene>
<dbReference type="PANTHER" id="PTHR15907">
    <property type="entry name" value="DUF614 FAMILY PROTEIN-RELATED"/>
    <property type="match status" value="1"/>
</dbReference>
<organism evidence="1 2">
    <name type="scientific">Spirodela intermedia</name>
    <name type="common">Intermediate duckweed</name>
    <dbReference type="NCBI Taxonomy" id="51605"/>
    <lineage>
        <taxon>Eukaryota</taxon>
        <taxon>Viridiplantae</taxon>
        <taxon>Streptophyta</taxon>
        <taxon>Embryophyta</taxon>
        <taxon>Tracheophyta</taxon>
        <taxon>Spermatophyta</taxon>
        <taxon>Magnoliopsida</taxon>
        <taxon>Liliopsida</taxon>
        <taxon>Araceae</taxon>
        <taxon>Lemnoideae</taxon>
        <taxon>Spirodela</taxon>
    </lineage>
</organism>
<dbReference type="Proteomes" id="UP000663760">
    <property type="component" value="Chromosome 8"/>
</dbReference>
<evidence type="ECO:0000313" key="2">
    <source>
        <dbReference type="Proteomes" id="UP000663760"/>
    </source>
</evidence>
<name>A0A7I8KSP3_SPIIN</name>
<dbReference type="NCBIfam" id="TIGR01571">
    <property type="entry name" value="A_thal_Cys_rich"/>
    <property type="match status" value="1"/>
</dbReference>
<dbReference type="EMBL" id="LR746271">
    <property type="protein sequence ID" value="CAA7400863.1"/>
    <property type="molecule type" value="Genomic_DNA"/>
</dbReference>
<dbReference type="OrthoDB" id="1045822at2759"/>
<keyword evidence="2" id="KW-1185">Reference proteome</keyword>
<sequence>MHPCGKNEDAYTLVPQAPAIGVPAPKQIEFQEPTPPLPQEMDTQGWSTGLCSCFDDVGLCFLTWCCPCVTFGRIAEIVDRGSTCDPMIEVVVSLLRPTNWSACGTSGATYAILRYMTGCSCLLGSYYRTRLRRDYSLQKGTCPNFVVHCCCELCALCQEHRELKNRGFNMALGWHANVKMSSEGLMQPPPVAESMRR</sequence>
<evidence type="ECO:0000313" key="1">
    <source>
        <dbReference type="EMBL" id="CAA7400863.1"/>
    </source>
</evidence>
<reference evidence="1" key="1">
    <citation type="submission" date="2020-02" db="EMBL/GenBank/DDBJ databases">
        <authorList>
            <person name="Scholz U."/>
            <person name="Mascher M."/>
            <person name="Fiebig A."/>
        </authorList>
    </citation>
    <scope>NUCLEOTIDE SEQUENCE</scope>
</reference>
<dbReference type="AlphaFoldDB" id="A0A7I8KSP3"/>
<dbReference type="Pfam" id="PF04749">
    <property type="entry name" value="PLAC8"/>
    <property type="match status" value="1"/>
</dbReference>
<protein>
    <submittedName>
        <fullName evidence="1">Uncharacterized protein</fullName>
    </submittedName>
</protein>
<accession>A0A7I8KSP3</accession>
<dbReference type="InterPro" id="IPR006461">
    <property type="entry name" value="PLAC_motif_containing"/>
</dbReference>
<proteinExistence type="predicted"/>